<accession>A0AAW0FI70</accession>
<protein>
    <submittedName>
        <fullName evidence="1">Uncharacterized protein</fullName>
    </submittedName>
</protein>
<evidence type="ECO:0000313" key="2">
    <source>
        <dbReference type="Proteomes" id="UP001385951"/>
    </source>
</evidence>
<proteinExistence type="predicted"/>
<gene>
    <name evidence="1" type="ORF">QCA50_020006</name>
</gene>
<reference evidence="1 2" key="1">
    <citation type="submission" date="2022-09" db="EMBL/GenBank/DDBJ databases">
        <authorList>
            <person name="Palmer J.M."/>
        </authorList>
    </citation>
    <scope>NUCLEOTIDE SEQUENCE [LARGE SCALE GENOMIC DNA]</scope>
    <source>
        <strain evidence="1 2">DSM 7382</strain>
    </source>
</reference>
<comment type="caution">
    <text evidence="1">The sequence shown here is derived from an EMBL/GenBank/DDBJ whole genome shotgun (WGS) entry which is preliminary data.</text>
</comment>
<name>A0AAW0FI70_9APHY</name>
<organism evidence="1 2">
    <name type="scientific">Cerrena zonata</name>
    <dbReference type="NCBI Taxonomy" id="2478898"/>
    <lineage>
        <taxon>Eukaryota</taxon>
        <taxon>Fungi</taxon>
        <taxon>Dikarya</taxon>
        <taxon>Basidiomycota</taxon>
        <taxon>Agaricomycotina</taxon>
        <taxon>Agaricomycetes</taxon>
        <taxon>Polyporales</taxon>
        <taxon>Cerrenaceae</taxon>
        <taxon>Cerrena</taxon>
    </lineage>
</organism>
<sequence length="145" mass="16311">MLAKLPAEITQPVVSKLESEQLPEMDSLFSNAEHGYTLHFANEVLTFPLVSHHDQQYAPYTFNWATCCDLPAAHTDDINYGGHYVDLDYKVEVRGSGNTLIALHENYLHGTTLARNGLQRAGVFKKAFRNSEDTDIVKELDDMVI</sequence>
<dbReference type="Proteomes" id="UP001385951">
    <property type="component" value="Unassembled WGS sequence"/>
</dbReference>
<dbReference type="AlphaFoldDB" id="A0AAW0FI70"/>
<evidence type="ECO:0000313" key="1">
    <source>
        <dbReference type="EMBL" id="KAK7677041.1"/>
    </source>
</evidence>
<keyword evidence="2" id="KW-1185">Reference proteome</keyword>
<dbReference type="EMBL" id="JASBNA010000097">
    <property type="protein sequence ID" value="KAK7677041.1"/>
    <property type="molecule type" value="Genomic_DNA"/>
</dbReference>